<dbReference type="AlphaFoldDB" id="A0AAV4RI31"/>
<proteinExistence type="predicted"/>
<protein>
    <submittedName>
        <fullName evidence="1">Uncharacterized protein</fullName>
    </submittedName>
</protein>
<gene>
    <name evidence="1" type="ORF">CEXT_682671</name>
</gene>
<accession>A0AAV4RI31</accession>
<evidence type="ECO:0000313" key="2">
    <source>
        <dbReference type="Proteomes" id="UP001054945"/>
    </source>
</evidence>
<dbReference type="EMBL" id="BPLR01008092">
    <property type="protein sequence ID" value="GIY22013.1"/>
    <property type="molecule type" value="Genomic_DNA"/>
</dbReference>
<sequence>MKSANNCAKFTITINSEERKFQTTGFEILINQTTDDSGWRCPVAFVYHSLSPHQKKSESMPHPKLSVFTYGVPNLRHP</sequence>
<dbReference type="Proteomes" id="UP001054945">
    <property type="component" value="Unassembled WGS sequence"/>
</dbReference>
<name>A0AAV4RI31_CAEEX</name>
<comment type="caution">
    <text evidence="1">The sequence shown here is derived from an EMBL/GenBank/DDBJ whole genome shotgun (WGS) entry which is preliminary data.</text>
</comment>
<evidence type="ECO:0000313" key="1">
    <source>
        <dbReference type="EMBL" id="GIY22013.1"/>
    </source>
</evidence>
<reference evidence="1 2" key="1">
    <citation type="submission" date="2021-06" db="EMBL/GenBank/DDBJ databases">
        <title>Caerostris extrusa draft genome.</title>
        <authorList>
            <person name="Kono N."/>
            <person name="Arakawa K."/>
        </authorList>
    </citation>
    <scope>NUCLEOTIDE SEQUENCE [LARGE SCALE GENOMIC DNA]</scope>
</reference>
<keyword evidence="2" id="KW-1185">Reference proteome</keyword>
<organism evidence="1 2">
    <name type="scientific">Caerostris extrusa</name>
    <name type="common">Bark spider</name>
    <name type="synonym">Caerostris bankana</name>
    <dbReference type="NCBI Taxonomy" id="172846"/>
    <lineage>
        <taxon>Eukaryota</taxon>
        <taxon>Metazoa</taxon>
        <taxon>Ecdysozoa</taxon>
        <taxon>Arthropoda</taxon>
        <taxon>Chelicerata</taxon>
        <taxon>Arachnida</taxon>
        <taxon>Araneae</taxon>
        <taxon>Araneomorphae</taxon>
        <taxon>Entelegynae</taxon>
        <taxon>Araneoidea</taxon>
        <taxon>Araneidae</taxon>
        <taxon>Caerostris</taxon>
    </lineage>
</organism>